<dbReference type="Gene3D" id="1.10.10.2570">
    <property type="match status" value="1"/>
</dbReference>
<reference evidence="10 11" key="1">
    <citation type="submission" date="2016-03" db="EMBL/GenBank/DDBJ databases">
        <authorList>
            <person name="Ploux O."/>
        </authorList>
    </citation>
    <scope>NUCLEOTIDE SEQUENCE [LARGE SCALE GENOMIC DNA]</scope>
    <source>
        <strain evidence="10 11">URUG2</strain>
    </source>
</reference>
<dbReference type="STRING" id="112498.A0A2D3UM78"/>
<dbReference type="GO" id="GO:0000045">
    <property type="term" value="P:autophagosome assembly"/>
    <property type="evidence" value="ECO:0007669"/>
    <property type="project" value="InterPro"/>
</dbReference>
<organism evidence="10 11">
    <name type="scientific">Ramularia collo-cygni</name>
    <dbReference type="NCBI Taxonomy" id="112498"/>
    <lineage>
        <taxon>Eukaryota</taxon>
        <taxon>Fungi</taxon>
        <taxon>Dikarya</taxon>
        <taxon>Ascomycota</taxon>
        <taxon>Pezizomycotina</taxon>
        <taxon>Dothideomycetes</taxon>
        <taxon>Dothideomycetidae</taxon>
        <taxon>Mycosphaerellales</taxon>
        <taxon>Mycosphaerellaceae</taxon>
        <taxon>Ramularia</taxon>
    </lineage>
</organism>
<dbReference type="PANTHER" id="PTHR40012">
    <property type="entry name" value="AUTOPHAGY-RELATED PROTEIN 29"/>
    <property type="match status" value="1"/>
</dbReference>
<comment type="similarity">
    <text evidence="2">Belongs to the ATG29 family.</text>
</comment>
<evidence type="ECO:0000256" key="3">
    <source>
        <dbReference type="ARBA" id="ARBA00013784"/>
    </source>
</evidence>
<evidence type="ECO:0000256" key="2">
    <source>
        <dbReference type="ARBA" id="ARBA00010082"/>
    </source>
</evidence>
<feature type="compositionally biased region" description="Polar residues" evidence="8">
    <location>
        <begin position="301"/>
        <end position="317"/>
    </location>
</feature>
<keyword evidence="6" id="KW-0072">Autophagy</keyword>
<feature type="compositionally biased region" description="Low complexity" evidence="8">
    <location>
        <begin position="335"/>
        <end position="346"/>
    </location>
</feature>
<sequence length="418" mass="44305">MSPSSSTLPNPGKSLPSRQNSIKKHAAEDSLSAPANKPVPTPRTHSPVTESHNPAYTVFIRLPFNRNGFEDPPPVHWDASKDRQLWRLISKSNSGNLDWEALSVQLEVELSFLLMQAAWLYERHTERMRKLVVKIGGEGSGSGSGVGGADSKLPAQDIGSGTAETIRGGTAVTPTAGLSRTASAATVTMSKDGTTNVQHRPFRAGSTSGGRRPATIARGPRDEYYEDAIEHEGVEDASDSEDGLPTFGRSQAARRVKKTAIKRSVHLSSDGDDDEYSSGGGYLPFATASAIKADPKRSADQAVTMTRRNPLAQPQQKETPRKESSTSSAERQDLSSSGIGTAAAISPRHRAQLVGLSPRGSEGSPSMGSSFSDLDDASVTQSALEDALLSNMRQQGGGGSSMASRIGSIRDVLGRRGL</sequence>
<dbReference type="OrthoDB" id="21072at2759"/>
<feature type="domain" description="Atg29 N-terminal" evidence="9">
    <location>
        <begin position="56"/>
        <end position="108"/>
    </location>
</feature>
<gene>
    <name evidence="10" type="ORF">RCC_00869</name>
</gene>
<feature type="compositionally biased region" description="Polar residues" evidence="8">
    <location>
        <begin position="43"/>
        <end position="52"/>
    </location>
</feature>
<comment type="function">
    <text evidence="7">Plays a role in autophagy. Functions at the preautophagosomal structure (PAS) in order to form normal autophagosomes under starvation conditions. Also plays a role in mitophagy and regulation of filamentous growth.</text>
</comment>
<dbReference type="Pfam" id="PF18388">
    <property type="entry name" value="ATG29_N"/>
    <property type="match status" value="1"/>
</dbReference>
<comment type="subcellular location">
    <subcellularLocation>
        <location evidence="1">Preautophagosomal structure</location>
    </subcellularLocation>
</comment>
<dbReference type="InterPro" id="IPR040666">
    <property type="entry name" value="Atg29_N"/>
</dbReference>
<evidence type="ECO:0000256" key="1">
    <source>
        <dbReference type="ARBA" id="ARBA00004329"/>
    </source>
</evidence>
<dbReference type="InterPro" id="IPR039362">
    <property type="entry name" value="ATG29_sf"/>
</dbReference>
<feature type="compositionally biased region" description="Basic and acidic residues" evidence="8">
    <location>
        <begin position="219"/>
        <end position="234"/>
    </location>
</feature>
<feature type="region of interest" description="Disordered" evidence="8">
    <location>
        <begin position="1"/>
        <end position="52"/>
    </location>
</feature>
<evidence type="ECO:0000256" key="8">
    <source>
        <dbReference type="SAM" id="MobiDB-lite"/>
    </source>
</evidence>
<accession>A0A2D3UM78</accession>
<dbReference type="GO" id="GO:0000407">
    <property type="term" value="C:phagophore assembly site"/>
    <property type="evidence" value="ECO:0007669"/>
    <property type="project" value="UniProtKB-SubCell"/>
</dbReference>
<dbReference type="Proteomes" id="UP000225277">
    <property type="component" value="Unassembled WGS sequence"/>
</dbReference>
<dbReference type="GO" id="GO:0015031">
    <property type="term" value="P:protein transport"/>
    <property type="evidence" value="ECO:0007669"/>
    <property type="project" value="UniProtKB-KW"/>
</dbReference>
<feature type="compositionally biased region" description="Low complexity" evidence="8">
    <location>
        <begin position="357"/>
        <end position="372"/>
    </location>
</feature>
<evidence type="ECO:0000313" key="11">
    <source>
        <dbReference type="Proteomes" id="UP000225277"/>
    </source>
</evidence>
<dbReference type="AlphaFoldDB" id="A0A2D3UM78"/>
<feature type="region of interest" description="Disordered" evidence="8">
    <location>
        <begin position="138"/>
        <end position="259"/>
    </location>
</feature>
<evidence type="ECO:0000256" key="7">
    <source>
        <dbReference type="ARBA" id="ARBA00060351"/>
    </source>
</evidence>
<dbReference type="EMBL" id="FJUY01000001">
    <property type="protein sequence ID" value="CZT14941.1"/>
    <property type="molecule type" value="Genomic_DNA"/>
</dbReference>
<keyword evidence="5" id="KW-0653">Protein transport</keyword>
<evidence type="ECO:0000259" key="9">
    <source>
        <dbReference type="Pfam" id="PF18388"/>
    </source>
</evidence>
<keyword evidence="4" id="KW-0813">Transport</keyword>
<evidence type="ECO:0000313" key="10">
    <source>
        <dbReference type="EMBL" id="CZT14941.1"/>
    </source>
</evidence>
<evidence type="ECO:0000256" key="6">
    <source>
        <dbReference type="ARBA" id="ARBA00023006"/>
    </source>
</evidence>
<dbReference type="PANTHER" id="PTHR40012:SF1">
    <property type="entry name" value="AUTOPHAGY-RELATED PROTEIN 29"/>
    <property type="match status" value="1"/>
</dbReference>
<protein>
    <recommendedName>
        <fullName evidence="3">Autophagy-related protein 29</fullName>
    </recommendedName>
</protein>
<evidence type="ECO:0000256" key="4">
    <source>
        <dbReference type="ARBA" id="ARBA00022448"/>
    </source>
</evidence>
<dbReference type="RefSeq" id="XP_023621838.1">
    <property type="nucleotide sequence ID" value="XM_023766070.1"/>
</dbReference>
<feature type="compositionally biased region" description="Gly residues" evidence="8">
    <location>
        <begin position="138"/>
        <end position="148"/>
    </location>
</feature>
<feature type="compositionally biased region" description="Polar residues" evidence="8">
    <location>
        <begin position="172"/>
        <end position="198"/>
    </location>
</feature>
<name>A0A2D3UM78_9PEZI</name>
<feature type="region of interest" description="Disordered" evidence="8">
    <location>
        <begin position="293"/>
        <end position="418"/>
    </location>
</feature>
<dbReference type="GeneID" id="35596208"/>
<keyword evidence="11" id="KW-1185">Reference proteome</keyword>
<dbReference type="InterPro" id="IPR039113">
    <property type="entry name" value="ATG29"/>
</dbReference>
<evidence type="ECO:0000256" key="5">
    <source>
        <dbReference type="ARBA" id="ARBA00022927"/>
    </source>
</evidence>
<proteinExistence type="inferred from homology"/>
<dbReference type="FunFam" id="1.10.10.2570:FF:000001">
    <property type="entry name" value="Autophagy-related protein 29"/>
    <property type="match status" value="1"/>
</dbReference>